<reference evidence="5" key="1">
    <citation type="submission" date="2021-03" db="EMBL/GenBank/DDBJ databases">
        <authorList>
            <person name="Kim M.K."/>
        </authorList>
    </citation>
    <scope>NUCLEOTIDE SEQUENCE</scope>
    <source>
        <strain evidence="5">BT186</strain>
    </source>
</reference>
<dbReference type="InterPro" id="IPR035986">
    <property type="entry name" value="PKD_dom_sf"/>
</dbReference>
<dbReference type="Pfam" id="PF24312">
    <property type="entry name" value="Ig-like_POM152"/>
    <property type="match status" value="1"/>
</dbReference>
<comment type="caution">
    <text evidence="5">The sequence shown here is derived from an EMBL/GenBank/DDBJ whole genome shotgun (WGS) entry which is preliminary data.</text>
</comment>
<dbReference type="InterPro" id="IPR036966">
    <property type="entry name" value="CBM3_sf"/>
</dbReference>
<dbReference type="EMBL" id="JAFLQZ010000001">
    <property type="protein sequence ID" value="MBO0356577.1"/>
    <property type="molecule type" value="Genomic_DNA"/>
</dbReference>
<dbReference type="PROSITE" id="PS51172">
    <property type="entry name" value="CBM3"/>
    <property type="match status" value="2"/>
</dbReference>
<feature type="signal peptide" evidence="1">
    <location>
        <begin position="1"/>
        <end position="36"/>
    </location>
</feature>
<organism evidence="5 6">
    <name type="scientific">Hymenobacter telluris</name>
    <dbReference type="NCBI Taxonomy" id="2816474"/>
    <lineage>
        <taxon>Bacteria</taxon>
        <taxon>Pseudomonadati</taxon>
        <taxon>Bacteroidota</taxon>
        <taxon>Cytophagia</taxon>
        <taxon>Cytophagales</taxon>
        <taxon>Hymenobacteraceae</taxon>
        <taxon>Hymenobacter</taxon>
    </lineage>
</organism>
<dbReference type="SUPFAM" id="SSF49299">
    <property type="entry name" value="PKD domain"/>
    <property type="match status" value="1"/>
</dbReference>
<keyword evidence="1" id="KW-0732">Signal</keyword>
<sequence length="1702" mass="174434">MNQTSNLLCSSRPLRSVKQLIAFLSCAWLAPLGAQAQLVLTSATPKTENFNGMGSSATAAVPAGFRLATGTTGIAYGNPANTSATVRAGGTSGTGALSGNSGGGDYNFADGVTATSTDRALGFLTSSNAAATSPRHILLKIENTTGAVIKDLKVDFSIEKYRTGTAAFDWKFYSSSDDATWVAQTDGDQTFPASTAIAVVNPATVTSETVTIANINLAAGGVFYLRWSHIGGPVGGQGLGLDDVVLTPTLGTGTPTPTATIATTASTFNSPYCVTAAAGSAPFDVAYTTTGSFTGTFKVQLSDAMGAFPTNTTDNIIGSGSASPISASIPAGTPSGTGYRVRVLNDAPVTYGSNNGTSLTVNLAPASNPVTVSPTAPQTFAVTGSGTTITATATTTSTYTWQYSTSSTGPFLTGIAGATAATYQPRAVDFGGAGTYYVVAQATSIGACNPVTGQSAPVAVTITAPTPQVVVSQAVVPDFGSLTTDAASAAKSFTVSGSGLTAPLLITPPAGFEIRTGTQPFSCCVIELQPNGGTIGTTTIEVRFAPTAVQAYQATIPVSSTGLAAQSVAVSGTSVAPVYPATLSTAALTNITPTSATTGGTIITTGGSAVIAQGVVWGSTPNPVLGAQQTADADSTGTFSSTITGLTPGTTYYVRAYATNGVGTTYGDELTLTTEVVPLAAEPTQSATPAASQITGTSLLLTLGGGNGAKRLVLVQSGSTVDGLPVDATTYRDSTAFGLGARLASSYVLYAGTADTVRVTGLRPNSTYSFAVFDYNDNNTLFAENYLTTAPGLLTSTTQALPATLLLEENFAYTAGDDLTANGWAAHSGTTNPVKVVIPGLSFSGYSAATGNAAALTTTGQDVNRAFAPVYARTPVYVSLLVRVASAGTADYFFHLGPATIGSTFKNRVYARRGSTASKVQFGISGNGMATSIIYDTNQEYNVGETYLLVLKYTFDETGSTSQLFVNPPVDVEPTVAAATSLETTGAPTSIGTVALRQGSSTPNLVLDGIRVGTTYRVVRTGLTCLEPAPAFAAAPVCAGTPTVFVDSSAVVEANARYAWDVDGNGTVDYTTKGGFSHTYTAAGTYTATLTIAQGTCTTTYSRPVTVRALPTATLSGTATICTGTSTALTLHLTGEAPWQVRYSTDGGATAVALPVTAAELTADGNYSLSVSPTATTIYSLVSVTDANCTATALTGTATVTVNTPPVVTVPTVPTATAAYGQTTASVSFEATATGTPAPAVTYSVVRNGVVTPITSPYNFAVGTTTVTATAINDCGTVTETFPVTVQATVASLAVLHQNADNSPTNNAIKPNLQLVNLSAAAIPYQQLTVRYWLTVEDFAATVATIDWAQLGTNAVRARYVALTQPVQGAFGYVEYSFTAAAGSLSAGANSGPIQSRINKQTYTNFNEADDYSYATNNTYQQNGRITIYRNGVLVGGTEPAPVAAVPRFTVLSQNRANKPVSNTISTYLQVRNDGNTPVAYQDLTVRYWFSPDGPQPLNAFVDYAQLGTNNVNISFGQAGTETYAELRFAAALGTFSPLSSTGNVQYRLAKSNWSNFNQANDFSYQVAASALAANPNITAYVQGQLVYGQEPAGAATAARGVAATPSSTPAATEAPSKAAATSYPNPFTGSTTITFTAAQSSEYQLDIFDMNGRLVQRLKAGNAQAGQVVQVEWQATDVRPGVYMARLTTGSTVQQLKLVRQ</sequence>
<proteinExistence type="predicted"/>
<dbReference type="SUPFAM" id="SSF49265">
    <property type="entry name" value="Fibronectin type III"/>
    <property type="match status" value="1"/>
</dbReference>
<dbReference type="InterPro" id="IPR036116">
    <property type="entry name" value="FN3_sf"/>
</dbReference>
<dbReference type="InterPro" id="IPR000601">
    <property type="entry name" value="PKD_dom"/>
</dbReference>
<keyword evidence="6" id="KW-1185">Reference proteome</keyword>
<evidence type="ECO:0000313" key="5">
    <source>
        <dbReference type="EMBL" id="MBO0356577.1"/>
    </source>
</evidence>
<dbReference type="GO" id="GO:0030248">
    <property type="term" value="F:cellulose binding"/>
    <property type="evidence" value="ECO:0007669"/>
    <property type="project" value="InterPro"/>
</dbReference>
<dbReference type="Gene3D" id="2.60.40.710">
    <property type="entry name" value="Endoglucanase-like"/>
    <property type="match status" value="2"/>
</dbReference>
<dbReference type="Gene3D" id="2.60.40.4070">
    <property type="match status" value="1"/>
</dbReference>
<gene>
    <name evidence="5" type="ORF">J0X19_01340</name>
</gene>
<dbReference type="PROSITE" id="PS50853">
    <property type="entry name" value="FN3"/>
    <property type="match status" value="1"/>
</dbReference>
<dbReference type="NCBIfam" id="TIGR04183">
    <property type="entry name" value="Por_Secre_tail"/>
    <property type="match status" value="1"/>
</dbReference>
<dbReference type="InterPro" id="IPR008965">
    <property type="entry name" value="CBM2/CBM3_carb-bd_dom_sf"/>
</dbReference>
<dbReference type="InterPro" id="IPR056541">
    <property type="entry name" value="Ig-like_POM152"/>
</dbReference>
<dbReference type="InterPro" id="IPR001956">
    <property type="entry name" value="CBM3"/>
</dbReference>
<dbReference type="InterPro" id="IPR003961">
    <property type="entry name" value="FN3_dom"/>
</dbReference>
<evidence type="ECO:0000259" key="2">
    <source>
        <dbReference type="PROSITE" id="PS50093"/>
    </source>
</evidence>
<feature type="domain" description="PKD" evidence="2">
    <location>
        <begin position="1058"/>
        <end position="1114"/>
    </location>
</feature>
<dbReference type="Pfam" id="PF00942">
    <property type="entry name" value="CBM_3"/>
    <property type="match status" value="2"/>
</dbReference>
<dbReference type="CDD" id="cd00146">
    <property type="entry name" value="PKD"/>
    <property type="match status" value="1"/>
</dbReference>
<dbReference type="InterPro" id="IPR026444">
    <property type="entry name" value="Secre_tail"/>
</dbReference>
<evidence type="ECO:0000259" key="3">
    <source>
        <dbReference type="PROSITE" id="PS50853"/>
    </source>
</evidence>
<evidence type="ECO:0000313" key="6">
    <source>
        <dbReference type="Proteomes" id="UP000664144"/>
    </source>
</evidence>
<protein>
    <submittedName>
        <fullName evidence="5">T9SS type A sorting domain-containing protein</fullName>
    </submittedName>
</protein>
<feature type="chain" id="PRO_5037210356" evidence="1">
    <location>
        <begin position="37"/>
        <end position="1702"/>
    </location>
</feature>
<dbReference type="Gene3D" id="2.60.40.10">
    <property type="entry name" value="Immunoglobulins"/>
    <property type="match status" value="2"/>
</dbReference>
<dbReference type="SUPFAM" id="SSF49384">
    <property type="entry name" value="Carbohydrate-binding domain"/>
    <property type="match status" value="2"/>
</dbReference>
<evidence type="ECO:0000256" key="1">
    <source>
        <dbReference type="SAM" id="SignalP"/>
    </source>
</evidence>
<dbReference type="Proteomes" id="UP000664144">
    <property type="component" value="Unassembled WGS sequence"/>
</dbReference>
<accession>A0A939JBS7</accession>
<dbReference type="SMART" id="SM01067">
    <property type="entry name" value="CBM_3"/>
    <property type="match status" value="2"/>
</dbReference>
<dbReference type="RefSeq" id="WP_206980080.1">
    <property type="nucleotide sequence ID" value="NZ_JAFLQZ010000001.1"/>
</dbReference>
<dbReference type="InterPro" id="IPR013783">
    <property type="entry name" value="Ig-like_fold"/>
</dbReference>
<dbReference type="GO" id="GO:0005975">
    <property type="term" value="P:carbohydrate metabolic process"/>
    <property type="evidence" value="ECO:0007669"/>
    <property type="project" value="InterPro"/>
</dbReference>
<dbReference type="Pfam" id="PF18962">
    <property type="entry name" value="Por_Secre_tail"/>
    <property type="match status" value="1"/>
</dbReference>
<evidence type="ECO:0000259" key="4">
    <source>
        <dbReference type="PROSITE" id="PS51172"/>
    </source>
</evidence>
<name>A0A939JBS7_9BACT</name>
<feature type="domain" description="CBM3" evidence="4">
    <location>
        <begin position="1289"/>
        <end position="1441"/>
    </location>
</feature>
<dbReference type="PROSITE" id="PS50093">
    <property type="entry name" value="PKD"/>
    <property type="match status" value="1"/>
</dbReference>
<feature type="domain" description="Fibronectin type-III" evidence="3">
    <location>
        <begin position="579"/>
        <end position="680"/>
    </location>
</feature>
<feature type="domain" description="CBM3" evidence="4">
    <location>
        <begin position="1445"/>
        <end position="1593"/>
    </location>
</feature>